<dbReference type="PROSITE" id="PS51257">
    <property type="entry name" value="PROKAR_LIPOPROTEIN"/>
    <property type="match status" value="1"/>
</dbReference>
<comment type="caution">
    <text evidence="3">The sequence shown here is derived from an EMBL/GenBank/DDBJ whole genome shotgun (WGS) entry which is preliminary data.</text>
</comment>
<evidence type="ECO:0000256" key="2">
    <source>
        <dbReference type="SAM" id="SignalP"/>
    </source>
</evidence>
<sequence length="179" mass="19080">MLKKITVITLFIAVALSAAACSSSNTKNASPNPSASASEAASPSANPDLEHNLAYIAARLAEEKVDRLFHSETSADGKPVLAAFTPDKDAAAKFLNYYMDSALTEKILAFYLTDEKADNAIVVKADKFFSASILATASKTDVAFEASDAGFKLTTKDNGVYTVNQNADGNYIVTDYFNK</sequence>
<dbReference type="Proteomes" id="UP001596108">
    <property type="component" value="Unassembled WGS sequence"/>
</dbReference>
<dbReference type="RefSeq" id="WP_378114209.1">
    <property type="nucleotide sequence ID" value="NZ_JBHSNC010000057.1"/>
</dbReference>
<dbReference type="EMBL" id="JBHSNC010000057">
    <property type="protein sequence ID" value="MFC5532239.1"/>
    <property type="molecule type" value="Genomic_DNA"/>
</dbReference>
<keyword evidence="4" id="KW-1185">Reference proteome</keyword>
<evidence type="ECO:0000313" key="3">
    <source>
        <dbReference type="EMBL" id="MFC5532239.1"/>
    </source>
</evidence>
<evidence type="ECO:0000313" key="4">
    <source>
        <dbReference type="Proteomes" id="UP001596108"/>
    </source>
</evidence>
<protein>
    <recommendedName>
        <fullName evidence="5">FAS1 domain-containing protein</fullName>
    </recommendedName>
</protein>
<name>A0ABW0RA42_9BACL</name>
<evidence type="ECO:0000256" key="1">
    <source>
        <dbReference type="SAM" id="MobiDB-lite"/>
    </source>
</evidence>
<evidence type="ECO:0008006" key="5">
    <source>
        <dbReference type="Google" id="ProtNLM"/>
    </source>
</evidence>
<gene>
    <name evidence="3" type="ORF">ACFPQ4_22725</name>
</gene>
<feature type="signal peptide" evidence="2">
    <location>
        <begin position="1"/>
        <end position="20"/>
    </location>
</feature>
<feature type="region of interest" description="Disordered" evidence="1">
    <location>
        <begin position="23"/>
        <end position="45"/>
    </location>
</feature>
<reference evidence="4" key="1">
    <citation type="journal article" date="2019" name="Int. J. Syst. Evol. Microbiol.">
        <title>The Global Catalogue of Microorganisms (GCM) 10K type strain sequencing project: providing services to taxonomists for standard genome sequencing and annotation.</title>
        <authorList>
            <consortium name="The Broad Institute Genomics Platform"/>
            <consortium name="The Broad Institute Genome Sequencing Center for Infectious Disease"/>
            <person name="Wu L."/>
            <person name="Ma J."/>
        </authorList>
    </citation>
    <scope>NUCLEOTIDE SEQUENCE [LARGE SCALE GENOMIC DNA]</scope>
    <source>
        <strain evidence="4">CGMCC 1.18578</strain>
    </source>
</reference>
<keyword evidence="2" id="KW-0732">Signal</keyword>
<organism evidence="3 4">
    <name type="scientific">Cohnella yongneupensis</name>
    <dbReference type="NCBI Taxonomy" id="425006"/>
    <lineage>
        <taxon>Bacteria</taxon>
        <taxon>Bacillati</taxon>
        <taxon>Bacillota</taxon>
        <taxon>Bacilli</taxon>
        <taxon>Bacillales</taxon>
        <taxon>Paenibacillaceae</taxon>
        <taxon>Cohnella</taxon>
    </lineage>
</organism>
<feature type="chain" id="PRO_5045457010" description="FAS1 domain-containing protein" evidence="2">
    <location>
        <begin position="21"/>
        <end position="179"/>
    </location>
</feature>
<accession>A0ABW0RA42</accession>
<proteinExistence type="predicted"/>